<dbReference type="Gene3D" id="1.10.132.20">
    <property type="entry name" value="Ribosome-recycling factor"/>
    <property type="match status" value="2"/>
</dbReference>
<proteinExistence type="inferred from homology"/>
<sequence>MTFRLLLRGLFVPLWRCTGKNSTSGFSLRFHAFAQQTSSLHLSPITLKAKDRGKSGKHKKVTIDESEINEVIDIQVYKISLENAISDLKQSFAKDLALRTSIGSIDSIPVNFEGDSYPLSELAKIGMKSNNVVVINMSSFPQSLPMPWWSSLSSGVETITDNEEVFQVELDVKGFKPEDINVKVRDRVTREHREHLAKNAKTLLNSTKDRIRRTENTFQKDCKKQTNKSADLLFEVSHMVHAIAEEYCKQAEELMLKKQKELLDPKS</sequence>
<evidence type="ECO:0000256" key="2">
    <source>
        <dbReference type="ARBA" id="ARBA00020581"/>
    </source>
</evidence>
<dbReference type="GO" id="GO:0043023">
    <property type="term" value="F:ribosomal large subunit binding"/>
    <property type="evidence" value="ECO:0007669"/>
    <property type="project" value="TreeGrafter"/>
</dbReference>
<dbReference type="SUPFAM" id="SSF55194">
    <property type="entry name" value="Ribosome recycling factor, RRF"/>
    <property type="match status" value="1"/>
</dbReference>
<dbReference type="GO" id="GO:0006412">
    <property type="term" value="P:translation"/>
    <property type="evidence" value="ECO:0007669"/>
    <property type="project" value="UniProtKB-KW"/>
</dbReference>
<dbReference type="InterPro" id="IPR036191">
    <property type="entry name" value="RRF_sf"/>
</dbReference>
<dbReference type="Gene3D" id="3.30.1360.40">
    <property type="match status" value="1"/>
</dbReference>
<dbReference type="InterPro" id="IPR023584">
    <property type="entry name" value="Ribosome_recyc_fac_dom"/>
</dbReference>
<reference evidence="6" key="1">
    <citation type="submission" date="2020-11" db="EMBL/GenBank/DDBJ databases">
        <authorList>
            <person name="Tran Van P."/>
        </authorList>
    </citation>
    <scope>NUCLEOTIDE SEQUENCE</scope>
</reference>
<evidence type="ECO:0000256" key="4">
    <source>
        <dbReference type="ARBA" id="ARBA00033107"/>
    </source>
</evidence>
<evidence type="ECO:0000256" key="1">
    <source>
        <dbReference type="ARBA" id="ARBA00005912"/>
    </source>
</evidence>
<gene>
    <name evidence="6" type="ORF">CTOB1V02_LOCUS2766</name>
</gene>
<organism evidence="6">
    <name type="scientific">Cyprideis torosa</name>
    <dbReference type="NCBI Taxonomy" id="163714"/>
    <lineage>
        <taxon>Eukaryota</taxon>
        <taxon>Metazoa</taxon>
        <taxon>Ecdysozoa</taxon>
        <taxon>Arthropoda</taxon>
        <taxon>Crustacea</taxon>
        <taxon>Oligostraca</taxon>
        <taxon>Ostracoda</taxon>
        <taxon>Podocopa</taxon>
        <taxon>Podocopida</taxon>
        <taxon>Cytherocopina</taxon>
        <taxon>Cytheroidea</taxon>
        <taxon>Cytherideidae</taxon>
        <taxon>Cyprideis</taxon>
    </lineage>
</organism>
<evidence type="ECO:0000259" key="5">
    <source>
        <dbReference type="Pfam" id="PF01765"/>
    </source>
</evidence>
<feature type="domain" description="Ribosome recycling factor" evidence="5">
    <location>
        <begin position="88"/>
        <end position="263"/>
    </location>
</feature>
<dbReference type="Pfam" id="PF01765">
    <property type="entry name" value="RRF"/>
    <property type="match status" value="1"/>
</dbReference>
<dbReference type="EMBL" id="OB660445">
    <property type="protein sequence ID" value="CAD7224813.1"/>
    <property type="molecule type" value="Genomic_DNA"/>
</dbReference>
<dbReference type="OrthoDB" id="407355at2759"/>
<accession>A0A7R8ZMH7</accession>
<dbReference type="AlphaFoldDB" id="A0A7R8ZMH7"/>
<evidence type="ECO:0000313" key="6">
    <source>
        <dbReference type="EMBL" id="CAD7224813.1"/>
    </source>
</evidence>
<evidence type="ECO:0000256" key="3">
    <source>
        <dbReference type="ARBA" id="ARBA00022917"/>
    </source>
</evidence>
<name>A0A7R8ZMH7_9CRUS</name>
<keyword evidence="3" id="KW-0648">Protein biosynthesis</keyword>
<dbReference type="PANTHER" id="PTHR20982:SF3">
    <property type="entry name" value="MITOCHONDRIAL RIBOSOME RECYCLING FACTOR PSEUDO 1"/>
    <property type="match status" value="1"/>
</dbReference>
<dbReference type="CDD" id="cd06526">
    <property type="entry name" value="metazoan_ACD"/>
    <property type="match status" value="1"/>
</dbReference>
<protein>
    <recommendedName>
        <fullName evidence="2">Ribosome-recycling factor, mitochondrial</fullName>
    </recommendedName>
    <alternativeName>
        <fullName evidence="4">Ribosome-releasing factor, mitochondrial</fullName>
    </alternativeName>
</protein>
<dbReference type="PANTHER" id="PTHR20982">
    <property type="entry name" value="RIBOSOME RECYCLING FACTOR"/>
    <property type="match status" value="1"/>
</dbReference>
<dbReference type="InterPro" id="IPR002661">
    <property type="entry name" value="Ribosome_recyc_fac"/>
</dbReference>
<dbReference type="GO" id="GO:0005739">
    <property type="term" value="C:mitochondrion"/>
    <property type="evidence" value="ECO:0007669"/>
    <property type="project" value="TreeGrafter"/>
</dbReference>
<comment type="similarity">
    <text evidence="1">Belongs to the RRF family.</text>
</comment>